<evidence type="ECO:0000256" key="2">
    <source>
        <dbReference type="ARBA" id="ARBA00008115"/>
    </source>
</evidence>
<feature type="region of interest" description="Disordered" evidence="11">
    <location>
        <begin position="1"/>
        <end position="167"/>
    </location>
</feature>
<reference evidence="12 13" key="1">
    <citation type="journal article" date="2020" name="ISME J.">
        <title>Uncovering the hidden diversity of litter-decomposition mechanisms in mushroom-forming fungi.</title>
        <authorList>
            <person name="Floudas D."/>
            <person name="Bentzer J."/>
            <person name="Ahren D."/>
            <person name="Johansson T."/>
            <person name="Persson P."/>
            <person name="Tunlid A."/>
        </authorList>
    </citation>
    <scope>NUCLEOTIDE SEQUENCE [LARGE SCALE GENOMIC DNA]</scope>
    <source>
        <strain evidence="12 13">CBS 101986</strain>
    </source>
</reference>
<name>A0A8H5F2Y8_9AGAR</name>
<dbReference type="GO" id="GO:0070037">
    <property type="term" value="F:rRNA (pseudouridine) methyltransferase activity"/>
    <property type="evidence" value="ECO:0007669"/>
    <property type="project" value="InterPro"/>
</dbReference>
<evidence type="ECO:0000256" key="6">
    <source>
        <dbReference type="ARBA" id="ARBA00022679"/>
    </source>
</evidence>
<dbReference type="InterPro" id="IPR005304">
    <property type="entry name" value="Rbsml_bgen_MeTrfase_EMG1/NEP1"/>
</dbReference>
<evidence type="ECO:0000313" key="13">
    <source>
        <dbReference type="Proteomes" id="UP000567179"/>
    </source>
</evidence>
<feature type="compositionally biased region" description="Low complexity" evidence="11">
    <location>
        <begin position="124"/>
        <end position="138"/>
    </location>
</feature>
<dbReference type="EMBL" id="JAACJJ010000028">
    <property type="protein sequence ID" value="KAF5321657.1"/>
    <property type="molecule type" value="Genomic_DNA"/>
</dbReference>
<dbReference type="AlphaFoldDB" id="A0A8H5F2Y8"/>
<gene>
    <name evidence="12" type="ORF">D9619_001252</name>
</gene>
<sequence>MPSATTAIPARRRRHSNSMDTSDPYVAQNLLDLSEPKEGLGIVPPPRPKSTPGERPVQKRRQKSPSRTDEQAAAEGAEHTGDENARAGMQVDEDAPKESKPKAIDHASSPITILKNTNNHNQLSSSTTTTTTSSTTTTASPLPSERPTRPLPASKARKMASAAPPAPGLNPYAPIHYPANPSMLPVQAHVPKGPAAATQRRLFVILEQACLEAYKVSGGGGSGPGGKGRGKDGGEAKYTLLNCDDHQGILAKTGRDIADARPDITHQCLLTLLDSPLNKAGLLQVYIHTARGVLIEVNPHVRIPRTFKRFSGLMVQLLHKLSIRGVNGPEKLLKVVKNPVTDHLPPNTVKITLSGDAPIQKLSKYLPTLPTTHNIAVFVGAMARGRDDFADAYVDEKIGISEYPLSASVACGKFCCALEDLWDIC</sequence>
<proteinExistence type="inferred from homology"/>
<keyword evidence="13" id="KW-1185">Reference proteome</keyword>
<dbReference type="Pfam" id="PF03587">
    <property type="entry name" value="EMG1"/>
    <property type="match status" value="1"/>
</dbReference>
<dbReference type="OrthoDB" id="269804at2759"/>
<evidence type="ECO:0000256" key="11">
    <source>
        <dbReference type="SAM" id="MobiDB-lite"/>
    </source>
</evidence>
<comment type="similarity">
    <text evidence="2">Belongs to the class IV-like SAM-binding methyltransferase superfamily. RNA methyltransferase NEP1 family.</text>
</comment>
<keyword evidence="8" id="KW-0699">rRNA-binding</keyword>
<evidence type="ECO:0000256" key="1">
    <source>
        <dbReference type="ARBA" id="ARBA00004604"/>
    </source>
</evidence>
<keyword evidence="10" id="KW-0539">Nucleus</keyword>
<evidence type="ECO:0000256" key="10">
    <source>
        <dbReference type="ARBA" id="ARBA00023242"/>
    </source>
</evidence>
<feature type="compositionally biased region" description="Basic and acidic residues" evidence="11">
    <location>
        <begin position="66"/>
        <end position="85"/>
    </location>
</feature>
<dbReference type="Proteomes" id="UP000567179">
    <property type="component" value="Unassembled WGS sequence"/>
</dbReference>
<dbReference type="SUPFAM" id="SSF75217">
    <property type="entry name" value="alpha/beta knot"/>
    <property type="match status" value="1"/>
</dbReference>
<keyword evidence="4" id="KW-0698">rRNA processing</keyword>
<evidence type="ECO:0000256" key="4">
    <source>
        <dbReference type="ARBA" id="ARBA00022552"/>
    </source>
</evidence>
<evidence type="ECO:0008006" key="14">
    <source>
        <dbReference type="Google" id="ProtNLM"/>
    </source>
</evidence>
<keyword evidence="7" id="KW-0949">S-adenosyl-L-methionine</keyword>
<evidence type="ECO:0000256" key="8">
    <source>
        <dbReference type="ARBA" id="ARBA00022730"/>
    </source>
</evidence>
<protein>
    <recommendedName>
        <fullName evidence="14">Nep1-domain-containing protein</fullName>
    </recommendedName>
</protein>
<dbReference type="PANTHER" id="PTHR12636">
    <property type="entry name" value="NEP1/MRA1"/>
    <property type="match status" value="1"/>
</dbReference>
<evidence type="ECO:0000313" key="12">
    <source>
        <dbReference type="EMBL" id="KAF5321657.1"/>
    </source>
</evidence>
<dbReference type="InterPro" id="IPR029028">
    <property type="entry name" value="Alpha/beta_knot_MTases"/>
</dbReference>
<dbReference type="GO" id="GO:0032040">
    <property type="term" value="C:small-subunit processome"/>
    <property type="evidence" value="ECO:0007669"/>
    <property type="project" value="TreeGrafter"/>
</dbReference>
<comment type="subcellular location">
    <subcellularLocation>
        <location evidence="1">Nucleus</location>
        <location evidence="1">Nucleolus</location>
    </subcellularLocation>
</comment>
<dbReference type="Gene3D" id="3.40.1280.10">
    <property type="match status" value="1"/>
</dbReference>
<evidence type="ECO:0000256" key="5">
    <source>
        <dbReference type="ARBA" id="ARBA00022603"/>
    </source>
</evidence>
<evidence type="ECO:0000256" key="3">
    <source>
        <dbReference type="ARBA" id="ARBA00022517"/>
    </source>
</evidence>
<evidence type="ECO:0000256" key="9">
    <source>
        <dbReference type="ARBA" id="ARBA00022884"/>
    </source>
</evidence>
<feature type="compositionally biased region" description="Basic and acidic residues" evidence="11">
    <location>
        <begin position="94"/>
        <end position="105"/>
    </location>
</feature>
<organism evidence="12 13">
    <name type="scientific">Psilocybe cf. subviscida</name>
    <dbReference type="NCBI Taxonomy" id="2480587"/>
    <lineage>
        <taxon>Eukaryota</taxon>
        <taxon>Fungi</taxon>
        <taxon>Dikarya</taxon>
        <taxon>Basidiomycota</taxon>
        <taxon>Agaricomycotina</taxon>
        <taxon>Agaricomycetes</taxon>
        <taxon>Agaricomycetidae</taxon>
        <taxon>Agaricales</taxon>
        <taxon>Agaricineae</taxon>
        <taxon>Strophariaceae</taxon>
        <taxon>Psilocybe</taxon>
    </lineage>
</organism>
<dbReference type="FunFam" id="3.40.1280.10:FF:000003">
    <property type="entry name" value="Ribosomal RNA small subunit methyltransferase"/>
    <property type="match status" value="1"/>
</dbReference>
<keyword evidence="5" id="KW-0489">Methyltransferase</keyword>
<keyword evidence="6" id="KW-0808">Transferase</keyword>
<dbReference type="InterPro" id="IPR029026">
    <property type="entry name" value="tRNA_m1G_MTases_N"/>
</dbReference>
<accession>A0A8H5F2Y8</accession>
<keyword evidence="3" id="KW-0690">Ribosome biogenesis</keyword>
<dbReference type="PANTHER" id="PTHR12636:SF5">
    <property type="entry name" value="RIBOSOMAL RNA SMALL SUBUNIT METHYLTRANSFERASE NEP1"/>
    <property type="match status" value="1"/>
</dbReference>
<evidence type="ECO:0000256" key="7">
    <source>
        <dbReference type="ARBA" id="ARBA00022691"/>
    </source>
</evidence>
<keyword evidence="9" id="KW-0694">RNA-binding</keyword>
<feature type="compositionally biased region" description="Polar residues" evidence="11">
    <location>
        <begin position="109"/>
        <end position="123"/>
    </location>
</feature>
<dbReference type="CDD" id="cd18088">
    <property type="entry name" value="Nep1-like"/>
    <property type="match status" value="1"/>
</dbReference>
<dbReference type="GO" id="GO:0070475">
    <property type="term" value="P:rRNA base methylation"/>
    <property type="evidence" value="ECO:0007669"/>
    <property type="project" value="InterPro"/>
</dbReference>
<dbReference type="GO" id="GO:0019843">
    <property type="term" value="F:rRNA binding"/>
    <property type="evidence" value="ECO:0007669"/>
    <property type="project" value="UniProtKB-KW"/>
</dbReference>
<comment type="caution">
    <text evidence="12">The sequence shown here is derived from an EMBL/GenBank/DDBJ whole genome shotgun (WGS) entry which is preliminary data.</text>
</comment>